<dbReference type="GO" id="GO:0005886">
    <property type="term" value="C:plasma membrane"/>
    <property type="evidence" value="ECO:0007669"/>
    <property type="project" value="UniProtKB-SubCell"/>
</dbReference>
<keyword evidence="7 9" id="KW-0808">Transferase</keyword>
<name>A0A2K4ZDC7_9FIRM</name>
<dbReference type="InterPro" id="IPR024194">
    <property type="entry name" value="Ac/AlaTfrase_AlgI/DltB"/>
</dbReference>
<dbReference type="EC" id="2.3.1.-" evidence="9"/>
<feature type="transmembrane region" description="Helical" evidence="8">
    <location>
        <begin position="311"/>
        <end position="334"/>
    </location>
</feature>
<accession>A0A2K4ZDC7</accession>
<proteinExistence type="inferred from homology"/>
<dbReference type="PANTHER" id="PTHR13285">
    <property type="entry name" value="ACYLTRANSFERASE"/>
    <property type="match status" value="1"/>
</dbReference>
<dbReference type="InterPro" id="IPR028362">
    <property type="entry name" value="AlgI"/>
</dbReference>
<evidence type="ECO:0000256" key="4">
    <source>
        <dbReference type="ARBA" id="ARBA00022692"/>
    </source>
</evidence>
<feature type="transmembrane region" description="Helical" evidence="8">
    <location>
        <begin position="50"/>
        <end position="67"/>
    </location>
</feature>
<keyword evidence="10" id="KW-1185">Reference proteome</keyword>
<protein>
    <submittedName>
        <fullName evidence="9">Peptidoglycan O-acetyltransferase</fullName>
        <ecNumber evidence="9">2.3.1.-</ecNumber>
    </submittedName>
</protein>
<dbReference type="GO" id="GO:0016746">
    <property type="term" value="F:acyltransferase activity"/>
    <property type="evidence" value="ECO:0007669"/>
    <property type="project" value="UniProtKB-KW"/>
</dbReference>
<feature type="transmembrane region" description="Helical" evidence="8">
    <location>
        <begin position="28"/>
        <end position="44"/>
    </location>
</feature>
<feature type="transmembrane region" description="Helical" evidence="8">
    <location>
        <begin position="6"/>
        <end position="23"/>
    </location>
</feature>
<evidence type="ECO:0000256" key="6">
    <source>
        <dbReference type="ARBA" id="ARBA00023136"/>
    </source>
</evidence>
<evidence type="ECO:0000256" key="3">
    <source>
        <dbReference type="ARBA" id="ARBA00022475"/>
    </source>
</evidence>
<keyword evidence="3 7" id="KW-1003">Cell membrane</keyword>
<dbReference type="PANTHER" id="PTHR13285:SF18">
    <property type="entry name" value="PROTEIN-CYSTEINE N-PALMITOYLTRANSFERASE RASP"/>
    <property type="match status" value="1"/>
</dbReference>
<dbReference type="Proteomes" id="UP000236311">
    <property type="component" value="Unassembled WGS sequence"/>
</dbReference>
<dbReference type="OrthoDB" id="9805788at2"/>
<evidence type="ECO:0000256" key="1">
    <source>
        <dbReference type="ARBA" id="ARBA00004651"/>
    </source>
</evidence>
<dbReference type="EMBL" id="OFSM01000005">
    <property type="protein sequence ID" value="SOY28450.1"/>
    <property type="molecule type" value="Genomic_DNA"/>
</dbReference>
<keyword evidence="4 8" id="KW-0812">Transmembrane</keyword>
<dbReference type="InterPro" id="IPR051085">
    <property type="entry name" value="MB_O-acyltransferase"/>
</dbReference>
<gene>
    <name evidence="9" type="primary">patA_2</name>
    <name evidence="9" type="ORF">AMURIS_01157</name>
</gene>
<dbReference type="InterPro" id="IPR004299">
    <property type="entry name" value="MBOAT_fam"/>
</dbReference>
<dbReference type="PIRSF" id="PIRSF016636">
    <property type="entry name" value="AlgI_DltB"/>
    <property type="match status" value="1"/>
</dbReference>
<dbReference type="PIRSF" id="PIRSF500217">
    <property type="entry name" value="AlgI"/>
    <property type="match status" value="1"/>
</dbReference>
<keyword evidence="6 7" id="KW-0472">Membrane</keyword>
<evidence type="ECO:0000256" key="7">
    <source>
        <dbReference type="PIRNR" id="PIRNR016636"/>
    </source>
</evidence>
<dbReference type="AlphaFoldDB" id="A0A2K4ZDC7"/>
<comment type="subcellular location">
    <subcellularLocation>
        <location evidence="1">Cell membrane</location>
        <topology evidence="1">Multi-pass membrane protein</topology>
    </subcellularLocation>
</comment>
<comment type="similarity">
    <text evidence="2 7">Belongs to the membrane-bound acyltransferase family.</text>
</comment>
<keyword evidence="5 8" id="KW-1133">Transmembrane helix</keyword>
<keyword evidence="7 9" id="KW-0012">Acyltransferase</keyword>
<reference evidence="9 10" key="1">
    <citation type="submission" date="2018-01" db="EMBL/GenBank/DDBJ databases">
        <authorList>
            <person name="Gaut B.S."/>
            <person name="Morton B.R."/>
            <person name="Clegg M.T."/>
            <person name="Duvall M.R."/>
        </authorList>
    </citation>
    <scope>NUCLEOTIDE SEQUENCE [LARGE SCALE GENOMIC DNA]</scope>
    <source>
        <strain evidence="9">GP69</strain>
    </source>
</reference>
<evidence type="ECO:0000256" key="5">
    <source>
        <dbReference type="ARBA" id="ARBA00022989"/>
    </source>
</evidence>
<evidence type="ECO:0000256" key="2">
    <source>
        <dbReference type="ARBA" id="ARBA00010323"/>
    </source>
</evidence>
<sequence length="352" mass="40933">MVFSSIAFIFGYLPVVLSGSFVLRKKVWAWNIFLFFMSLCFYAYGEPHYILLLVFIIFLNWGSGLVLNKFIRYRKLLLFVTVFTDVMILFYAKYYLWIIEGLYRKVGIELPLYGKGIRLPIGISFFTFQAISYVVDVYYGKAKPQKAFEKIGLYISLFPQLIAGPIVRYTDIEKQMEKRVISVVDLSEGLERFFMGMSKKVLLADNMAIIADKAFLMCKEESLGMPFAWLGALAYTFQIFFDFSGYSDMAIGLGRMLGFTFSENFSYPYRAASIKDFWRKWHISLSSWFRDYVYIPLGGNRKGRVRSCINLFVVWMLTGLWHGANLTFLVWGGYLCDMHSGRKSFSNRRKNP</sequence>
<organism evidence="9 10">
    <name type="scientific">Acetatifactor muris</name>
    <dbReference type="NCBI Taxonomy" id="879566"/>
    <lineage>
        <taxon>Bacteria</taxon>
        <taxon>Bacillati</taxon>
        <taxon>Bacillota</taxon>
        <taxon>Clostridia</taxon>
        <taxon>Lachnospirales</taxon>
        <taxon>Lachnospiraceae</taxon>
        <taxon>Acetatifactor</taxon>
    </lineage>
</organism>
<dbReference type="GO" id="GO:0042121">
    <property type="term" value="P:alginic acid biosynthetic process"/>
    <property type="evidence" value="ECO:0007669"/>
    <property type="project" value="InterPro"/>
</dbReference>
<dbReference type="Pfam" id="PF03062">
    <property type="entry name" value="MBOAT"/>
    <property type="match status" value="1"/>
</dbReference>
<evidence type="ECO:0000256" key="8">
    <source>
        <dbReference type="SAM" id="Phobius"/>
    </source>
</evidence>
<dbReference type="RefSeq" id="WP_103238547.1">
    <property type="nucleotide sequence ID" value="NZ_JANJZD010000005.1"/>
</dbReference>
<feature type="transmembrane region" description="Helical" evidence="8">
    <location>
        <begin position="117"/>
        <end position="139"/>
    </location>
</feature>
<feature type="transmembrane region" description="Helical" evidence="8">
    <location>
        <begin position="76"/>
        <end position="97"/>
    </location>
</feature>
<evidence type="ECO:0000313" key="10">
    <source>
        <dbReference type="Proteomes" id="UP000236311"/>
    </source>
</evidence>
<evidence type="ECO:0000313" key="9">
    <source>
        <dbReference type="EMBL" id="SOY28450.1"/>
    </source>
</evidence>